<dbReference type="GO" id="GO:0003677">
    <property type="term" value="F:DNA binding"/>
    <property type="evidence" value="ECO:0007669"/>
    <property type="project" value="InterPro"/>
</dbReference>
<keyword evidence="1" id="KW-0472">Membrane</keyword>
<dbReference type="PROSITE" id="PS50943">
    <property type="entry name" value="HTH_CROC1"/>
    <property type="match status" value="1"/>
</dbReference>
<organism evidence="3 4">
    <name type="scientific">Polaribacter atrinae</name>
    <dbReference type="NCBI Taxonomy" id="1333662"/>
    <lineage>
        <taxon>Bacteria</taxon>
        <taxon>Pseudomonadati</taxon>
        <taxon>Bacteroidota</taxon>
        <taxon>Flavobacteriia</taxon>
        <taxon>Flavobacteriales</taxon>
        <taxon>Flavobacteriaceae</taxon>
    </lineage>
</organism>
<name>A0A176TC64_9FLAO</name>
<keyword evidence="1" id="KW-0812">Transmembrane</keyword>
<dbReference type="AlphaFoldDB" id="A0A176TC64"/>
<dbReference type="EMBL" id="LVWE01000032">
    <property type="protein sequence ID" value="OAD45016.1"/>
    <property type="molecule type" value="Genomic_DNA"/>
</dbReference>
<comment type="caution">
    <text evidence="3">The sequence shown here is derived from an EMBL/GenBank/DDBJ whole genome shotgun (WGS) entry which is preliminary data.</text>
</comment>
<feature type="domain" description="HTH cro/C1-type" evidence="2">
    <location>
        <begin position="12"/>
        <end position="64"/>
    </location>
</feature>
<proteinExistence type="predicted"/>
<dbReference type="InterPro" id="IPR001387">
    <property type="entry name" value="Cro/C1-type_HTH"/>
</dbReference>
<dbReference type="CDD" id="cd00093">
    <property type="entry name" value="HTH_XRE"/>
    <property type="match status" value="1"/>
</dbReference>
<dbReference type="SMART" id="SM00530">
    <property type="entry name" value="HTH_XRE"/>
    <property type="match status" value="1"/>
</dbReference>
<reference evidence="3 4" key="1">
    <citation type="submission" date="2016-02" db="EMBL/GenBank/DDBJ databases">
        <title>Draft genome sequence of Polaribacter atrinae KACC17473.</title>
        <authorList>
            <person name="Shin S.-K."/>
            <person name="Yi H."/>
        </authorList>
    </citation>
    <scope>NUCLEOTIDE SEQUENCE [LARGE SCALE GENOMIC DNA]</scope>
    <source>
        <strain evidence="3 4">KACC 17473</strain>
    </source>
</reference>
<feature type="transmembrane region" description="Helical" evidence="1">
    <location>
        <begin position="151"/>
        <end position="173"/>
    </location>
</feature>
<dbReference type="InterPro" id="IPR010982">
    <property type="entry name" value="Lambda_DNA-bd_dom_sf"/>
</dbReference>
<feature type="transmembrane region" description="Helical" evidence="1">
    <location>
        <begin position="185"/>
        <end position="207"/>
    </location>
</feature>
<evidence type="ECO:0000313" key="4">
    <source>
        <dbReference type="Proteomes" id="UP000076923"/>
    </source>
</evidence>
<gene>
    <name evidence="3" type="ORF">LPB303_08735</name>
</gene>
<feature type="transmembrane region" description="Helical" evidence="1">
    <location>
        <begin position="122"/>
        <end position="139"/>
    </location>
</feature>
<dbReference type="SUPFAM" id="SSF47413">
    <property type="entry name" value="lambda repressor-like DNA-binding domains"/>
    <property type="match status" value="1"/>
</dbReference>
<evidence type="ECO:0000259" key="2">
    <source>
        <dbReference type="PROSITE" id="PS50943"/>
    </source>
</evidence>
<keyword evidence="4" id="KW-1185">Reference proteome</keyword>
<accession>A0A176TC64</accession>
<dbReference type="STRING" id="1333662.LPB303_08735"/>
<evidence type="ECO:0000313" key="3">
    <source>
        <dbReference type="EMBL" id="OAD45016.1"/>
    </source>
</evidence>
<dbReference type="Gene3D" id="1.10.260.40">
    <property type="entry name" value="lambda repressor-like DNA-binding domains"/>
    <property type="match status" value="1"/>
</dbReference>
<dbReference type="Proteomes" id="UP000076923">
    <property type="component" value="Unassembled WGS sequence"/>
</dbReference>
<keyword evidence="1" id="KW-1133">Transmembrane helix</keyword>
<dbReference type="Pfam" id="PF01381">
    <property type="entry name" value="HTH_3"/>
    <property type="match status" value="1"/>
</dbReference>
<feature type="transmembrane region" description="Helical" evidence="1">
    <location>
        <begin position="89"/>
        <end position="110"/>
    </location>
</feature>
<feature type="transmembrane region" description="Helical" evidence="1">
    <location>
        <begin position="228"/>
        <end position="255"/>
    </location>
</feature>
<sequence>MKQPELGKRIFELRKGKGLTQEELVEQCNINVRTIQRIEAGEVNPRSYTIKIILEALGEDLNKIDVISKKESVESNWTEGELKTLNNSWIFGVFYTILNLVGILVLLYLATSNVSKVGVLSFKIPYAIVFFILIIPFLNGYKLLAQKFNNILLLNAVYVYFVISVLMTIIMFFTKSSGFISALEIALSVISMVIFGVGELIMGLGILKLKENIGSIAQVTGIIKIVNGILLVTVFLSPIALFLMIGILILEVVLLHNTFKKFNSLITHDGKAHS</sequence>
<dbReference type="RefSeq" id="WP_068449648.1">
    <property type="nucleotide sequence ID" value="NZ_CP150660.1"/>
</dbReference>
<evidence type="ECO:0000256" key="1">
    <source>
        <dbReference type="SAM" id="Phobius"/>
    </source>
</evidence>
<protein>
    <recommendedName>
        <fullName evidence="2">HTH cro/C1-type domain-containing protein</fullName>
    </recommendedName>
</protein>